<reference evidence="9" key="1">
    <citation type="journal article" date="2013" name="Nature">
        <title>Pan genome of the phytoplankton Emiliania underpins its global distribution.</title>
        <authorList>
            <person name="Read B.A."/>
            <person name="Kegel J."/>
            <person name="Klute M.J."/>
            <person name="Kuo A."/>
            <person name="Lefebvre S.C."/>
            <person name="Maumus F."/>
            <person name="Mayer C."/>
            <person name="Miller J."/>
            <person name="Monier A."/>
            <person name="Salamov A."/>
            <person name="Young J."/>
            <person name="Aguilar M."/>
            <person name="Claverie J.M."/>
            <person name="Frickenhaus S."/>
            <person name="Gonzalez K."/>
            <person name="Herman E.K."/>
            <person name="Lin Y.C."/>
            <person name="Napier J."/>
            <person name="Ogata H."/>
            <person name="Sarno A.F."/>
            <person name="Shmutz J."/>
            <person name="Schroeder D."/>
            <person name="de Vargas C."/>
            <person name="Verret F."/>
            <person name="von Dassow P."/>
            <person name="Valentin K."/>
            <person name="Van de Peer Y."/>
            <person name="Wheeler G."/>
            <person name="Dacks J.B."/>
            <person name="Delwiche C.F."/>
            <person name="Dyhrman S.T."/>
            <person name="Glockner G."/>
            <person name="John U."/>
            <person name="Richards T."/>
            <person name="Worden A.Z."/>
            <person name="Zhang X."/>
            <person name="Grigoriev I.V."/>
            <person name="Allen A.E."/>
            <person name="Bidle K."/>
            <person name="Borodovsky M."/>
            <person name="Bowler C."/>
            <person name="Brownlee C."/>
            <person name="Cock J.M."/>
            <person name="Elias M."/>
            <person name="Gladyshev V.N."/>
            <person name="Groth M."/>
            <person name="Guda C."/>
            <person name="Hadaegh A."/>
            <person name="Iglesias-Rodriguez M.D."/>
            <person name="Jenkins J."/>
            <person name="Jones B.M."/>
            <person name="Lawson T."/>
            <person name="Leese F."/>
            <person name="Lindquist E."/>
            <person name="Lobanov A."/>
            <person name="Lomsadze A."/>
            <person name="Malik S.B."/>
            <person name="Marsh M.E."/>
            <person name="Mackinder L."/>
            <person name="Mock T."/>
            <person name="Mueller-Roeber B."/>
            <person name="Pagarete A."/>
            <person name="Parker M."/>
            <person name="Probert I."/>
            <person name="Quesneville H."/>
            <person name="Raines C."/>
            <person name="Rensing S.A."/>
            <person name="Riano-Pachon D.M."/>
            <person name="Richier S."/>
            <person name="Rokitta S."/>
            <person name="Shiraiwa Y."/>
            <person name="Soanes D.M."/>
            <person name="van der Giezen M."/>
            <person name="Wahlund T.M."/>
            <person name="Williams B."/>
            <person name="Wilson W."/>
            <person name="Wolfe G."/>
            <person name="Wurch L.L."/>
        </authorList>
    </citation>
    <scope>NUCLEOTIDE SEQUENCE</scope>
</reference>
<dbReference type="PANTHER" id="PTHR19139">
    <property type="entry name" value="AQUAPORIN TRANSPORTER"/>
    <property type="match status" value="1"/>
</dbReference>
<keyword evidence="3 6" id="KW-0812">Transmembrane</keyword>
<dbReference type="Gene3D" id="1.20.1080.10">
    <property type="entry name" value="Glycerol uptake facilitator protein"/>
    <property type="match status" value="1"/>
</dbReference>
<dbReference type="InterPro" id="IPR000425">
    <property type="entry name" value="MIP"/>
</dbReference>
<evidence type="ECO:0000256" key="4">
    <source>
        <dbReference type="ARBA" id="ARBA00022989"/>
    </source>
</evidence>
<evidence type="ECO:0000256" key="3">
    <source>
        <dbReference type="ARBA" id="ARBA00022692"/>
    </source>
</evidence>
<evidence type="ECO:0000256" key="6">
    <source>
        <dbReference type="RuleBase" id="RU000477"/>
    </source>
</evidence>
<reference evidence="8" key="2">
    <citation type="submission" date="2024-10" db="UniProtKB">
        <authorList>
            <consortium name="EnsemblProtists"/>
        </authorList>
    </citation>
    <scope>IDENTIFICATION</scope>
</reference>
<feature type="transmembrane region" description="Helical" evidence="7">
    <location>
        <begin position="163"/>
        <end position="183"/>
    </location>
</feature>
<dbReference type="STRING" id="2903.R1C7U1"/>
<dbReference type="eggNOG" id="KOG0223">
    <property type="taxonomic scope" value="Eukaryota"/>
</dbReference>
<evidence type="ECO:0000256" key="1">
    <source>
        <dbReference type="ARBA" id="ARBA00004141"/>
    </source>
</evidence>
<dbReference type="CDD" id="cd00333">
    <property type="entry name" value="MIP"/>
    <property type="match status" value="1"/>
</dbReference>
<evidence type="ECO:0000256" key="5">
    <source>
        <dbReference type="ARBA" id="ARBA00023136"/>
    </source>
</evidence>
<feature type="transmembrane region" description="Helical" evidence="7">
    <location>
        <begin position="203"/>
        <end position="225"/>
    </location>
</feature>
<dbReference type="PaxDb" id="2903-EOD18728"/>
<dbReference type="PANTHER" id="PTHR19139:SF199">
    <property type="entry name" value="MIP17260P"/>
    <property type="match status" value="1"/>
</dbReference>
<dbReference type="SUPFAM" id="SSF81338">
    <property type="entry name" value="Aquaporin-like"/>
    <property type="match status" value="1"/>
</dbReference>
<evidence type="ECO:0000256" key="7">
    <source>
        <dbReference type="SAM" id="Phobius"/>
    </source>
</evidence>
<keyword evidence="5 7" id="KW-0472">Membrane</keyword>
<comment type="subcellular location">
    <subcellularLocation>
        <location evidence="1">Membrane</location>
        <topology evidence="1">Multi-pass membrane protein</topology>
    </subcellularLocation>
</comment>
<feature type="transmembrane region" description="Helical" evidence="7">
    <location>
        <begin position="246"/>
        <end position="266"/>
    </location>
</feature>
<evidence type="ECO:0000313" key="9">
    <source>
        <dbReference type="Proteomes" id="UP000013827"/>
    </source>
</evidence>
<proteinExistence type="inferred from homology"/>
<organism evidence="8 9">
    <name type="scientific">Emiliania huxleyi (strain CCMP1516)</name>
    <dbReference type="NCBI Taxonomy" id="280463"/>
    <lineage>
        <taxon>Eukaryota</taxon>
        <taxon>Haptista</taxon>
        <taxon>Haptophyta</taxon>
        <taxon>Prymnesiophyceae</taxon>
        <taxon>Isochrysidales</taxon>
        <taxon>Noelaerhabdaceae</taxon>
        <taxon>Emiliania</taxon>
    </lineage>
</organism>
<dbReference type="RefSeq" id="XP_005771157.1">
    <property type="nucleotide sequence ID" value="XM_005771100.1"/>
</dbReference>
<evidence type="ECO:0008006" key="10">
    <source>
        <dbReference type="Google" id="ProtNLM"/>
    </source>
</evidence>
<feature type="transmembrane region" description="Helical" evidence="7">
    <location>
        <begin position="26"/>
        <end position="44"/>
    </location>
</feature>
<dbReference type="KEGG" id="ehx:EMIHUDRAFT_75635"/>
<keyword evidence="9" id="KW-1185">Reference proteome</keyword>
<feature type="transmembrane region" description="Helical" evidence="7">
    <location>
        <begin position="64"/>
        <end position="83"/>
    </location>
</feature>
<keyword evidence="4 7" id="KW-1133">Transmembrane helix</keyword>
<dbReference type="NCBIfam" id="TIGR00861">
    <property type="entry name" value="MIP"/>
    <property type="match status" value="1"/>
</dbReference>
<keyword evidence="6" id="KW-0813">Transport</keyword>
<dbReference type="PRINTS" id="PR00783">
    <property type="entry name" value="MINTRINSICP"/>
</dbReference>
<comment type="similarity">
    <text evidence="2 6">Belongs to the MIP/aquaporin (TC 1.A.8) family.</text>
</comment>
<evidence type="ECO:0000256" key="2">
    <source>
        <dbReference type="ARBA" id="ARBA00006175"/>
    </source>
</evidence>
<dbReference type="Proteomes" id="UP000013827">
    <property type="component" value="Unassembled WGS sequence"/>
</dbReference>
<dbReference type="AlphaFoldDB" id="A0A0D3J5E3"/>
<dbReference type="GeneID" id="17264271"/>
<dbReference type="InterPro" id="IPR034294">
    <property type="entry name" value="Aquaporin_transptr"/>
</dbReference>
<dbReference type="GO" id="GO:0015250">
    <property type="term" value="F:water channel activity"/>
    <property type="evidence" value="ECO:0007669"/>
    <property type="project" value="TreeGrafter"/>
</dbReference>
<dbReference type="Pfam" id="PF00230">
    <property type="entry name" value="MIP"/>
    <property type="match status" value="1"/>
</dbReference>
<protein>
    <recommendedName>
        <fullName evidence="10">Aquaporin</fullName>
    </recommendedName>
</protein>
<dbReference type="GO" id="GO:0005886">
    <property type="term" value="C:plasma membrane"/>
    <property type="evidence" value="ECO:0007669"/>
    <property type="project" value="TreeGrafter"/>
</dbReference>
<evidence type="ECO:0000313" key="8">
    <source>
        <dbReference type="EnsemblProtists" id="EOD18728"/>
    </source>
</evidence>
<dbReference type="InterPro" id="IPR023271">
    <property type="entry name" value="Aquaporin-like"/>
</dbReference>
<name>A0A0D3J5E3_EMIH1</name>
<dbReference type="HOGENOM" id="CLU_020019_7_0_1"/>
<dbReference type="EnsemblProtists" id="EOD18728">
    <property type="protein sequence ID" value="EOD18728"/>
    <property type="gene ID" value="EMIHUDRAFT_75635"/>
</dbReference>
<dbReference type="OMA" id="IGQNTHE"/>
<sequence>MPYALSTLLQQGADGTPREPRPSNRALFRGAAAEALAMVLFVFFGCGAASSNARKFDGGEWDPASVTIIALQFGLSITVLVYVTAHTSGGHINGAVTLGLMAVGKCHPLRAAVYLVAQLVGSIVGAAILDGATYGEAHDFTLDRTGGLGSNGRQNPAVSLGRAFAFEFMGTFLLMYTVLETAVNVHSVTTEGESSILGNKLNLAPLPIGFAVFLAHVVCIPVTGCSINPTRSFGPAVVSDTWDDHWLWWVGPCSGSIGASIVWAAMKQLDDPNDKGRLVAISKGGEMG</sequence>
<accession>A0A0D3J5E3</accession>